<protein>
    <submittedName>
        <fullName evidence="2">Uncharacterized protein</fullName>
    </submittedName>
</protein>
<sequence length="105" mass="11879">DSAATVSKEYFDGKARKRDFEVNDLVLLTNTCKSNKIQPDFIGPFLIMDASHADENVVTIDSLDAPGRRQTVSMMRLKPFILRPAKEMFELKTGGPRLPHTSRRQ</sequence>
<evidence type="ECO:0000313" key="1">
    <source>
        <dbReference type="Proteomes" id="UP000887565"/>
    </source>
</evidence>
<name>A0A915L7J4_ROMCU</name>
<dbReference type="Proteomes" id="UP000887565">
    <property type="component" value="Unplaced"/>
</dbReference>
<proteinExistence type="predicted"/>
<dbReference type="AlphaFoldDB" id="A0A915L7J4"/>
<keyword evidence="1" id="KW-1185">Reference proteome</keyword>
<reference evidence="2" key="1">
    <citation type="submission" date="2022-11" db="UniProtKB">
        <authorList>
            <consortium name="WormBaseParasite"/>
        </authorList>
    </citation>
    <scope>IDENTIFICATION</scope>
</reference>
<evidence type="ECO:0000313" key="2">
    <source>
        <dbReference type="WBParaSite" id="nRc.2.0.1.t46443-RA"/>
    </source>
</evidence>
<organism evidence="1 2">
    <name type="scientific">Romanomermis culicivorax</name>
    <name type="common">Nematode worm</name>
    <dbReference type="NCBI Taxonomy" id="13658"/>
    <lineage>
        <taxon>Eukaryota</taxon>
        <taxon>Metazoa</taxon>
        <taxon>Ecdysozoa</taxon>
        <taxon>Nematoda</taxon>
        <taxon>Enoplea</taxon>
        <taxon>Dorylaimia</taxon>
        <taxon>Mermithida</taxon>
        <taxon>Mermithoidea</taxon>
        <taxon>Mermithidae</taxon>
        <taxon>Romanomermis</taxon>
    </lineage>
</organism>
<accession>A0A915L7J4</accession>
<dbReference type="WBParaSite" id="nRc.2.0.1.t46443-RA">
    <property type="protein sequence ID" value="nRc.2.0.1.t46443-RA"/>
    <property type="gene ID" value="nRc.2.0.1.g46443"/>
</dbReference>